<reference evidence="4" key="2">
    <citation type="journal article" date="2014" name="Nat. Commun.">
        <title>The cavefish genome reveals candidate genes for eye loss.</title>
        <authorList>
            <person name="McGaugh S.E."/>
            <person name="Gross J.B."/>
            <person name="Aken B."/>
            <person name="Blin M."/>
            <person name="Borowsky R."/>
            <person name="Chalopin D."/>
            <person name="Hinaux H."/>
            <person name="Jeffery W.R."/>
            <person name="Keene A."/>
            <person name="Ma L."/>
            <person name="Minx P."/>
            <person name="Murphy D."/>
            <person name="O'Quin K.E."/>
            <person name="Retaux S."/>
            <person name="Rohner N."/>
            <person name="Searle S.M."/>
            <person name="Stahl B.A."/>
            <person name="Tabin C."/>
            <person name="Volff J.N."/>
            <person name="Yoshizawa M."/>
            <person name="Warren W.C."/>
        </authorList>
    </citation>
    <scope>NUCLEOTIDE SEQUENCE [LARGE SCALE GENOMIC DNA]</scope>
    <source>
        <strain evidence="4">female</strain>
    </source>
</reference>
<dbReference type="Pfam" id="PF02906">
    <property type="entry name" value="Fe_hyd_lg_C"/>
    <property type="match status" value="1"/>
</dbReference>
<dbReference type="SMART" id="SM00902">
    <property type="entry name" value="Fe_hyd_SSU"/>
    <property type="match status" value="1"/>
</dbReference>
<dbReference type="PANTHER" id="PTHR11615">
    <property type="entry name" value="NITRATE, FORMATE, IRON DEHYDROGENASE"/>
    <property type="match status" value="1"/>
</dbReference>
<dbReference type="Gene3D" id="3.40.950.10">
    <property type="entry name" value="Fe-only Hydrogenase (Larger Subunit), Chain L, domain 3"/>
    <property type="match status" value="1"/>
</dbReference>
<dbReference type="InterPro" id="IPR050340">
    <property type="entry name" value="Cytosolic_Fe-S_CAF"/>
</dbReference>
<comment type="similarity">
    <text evidence="1">Belongs to the NARF family.</text>
</comment>
<evidence type="ECO:0000256" key="1">
    <source>
        <dbReference type="ARBA" id="ARBA00006596"/>
    </source>
</evidence>
<dbReference type="Bgee" id="ENSAMXG00000029659">
    <property type="expression patterns" value="Expressed in mesonephros and 14 other cell types or tissues"/>
</dbReference>
<dbReference type="AlphaFoldDB" id="A0A3B1IQP9"/>
<feature type="domain" description="Iron hydrogenase small subunit" evidence="2">
    <location>
        <begin position="377"/>
        <end position="433"/>
    </location>
</feature>
<reference evidence="4" key="1">
    <citation type="submission" date="2013-03" db="EMBL/GenBank/DDBJ databases">
        <authorList>
            <person name="Jeffery W."/>
            <person name="Warren W."/>
            <person name="Wilson R.K."/>
        </authorList>
    </citation>
    <scope>NUCLEOTIDE SEQUENCE</scope>
    <source>
        <strain evidence="4">female</strain>
    </source>
</reference>
<reference evidence="3" key="4">
    <citation type="submission" date="2025-09" db="UniProtKB">
        <authorList>
            <consortium name="Ensembl"/>
        </authorList>
    </citation>
    <scope>IDENTIFICATION</scope>
</reference>
<evidence type="ECO:0000313" key="4">
    <source>
        <dbReference type="Proteomes" id="UP000018467"/>
    </source>
</evidence>
<dbReference type="InterPro" id="IPR003149">
    <property type="entry name" value="Fe_hydrogenase_ssu"/>
</dbReference>
<accession>A0A3B1IQP9</accession>
<reference evidence="3" key="3">
    <citation type="submission" date="2025-08" db="UniProtKB">
        <authorList>
            <consortium name="Ensembl"/>
        </authorList>
    </citation>
    <scope>IDENTIFICATION</scope>
</reference>
<dbReference type="Gene3D" id="3.40.50.1780">
    <property type="match status" value="1"/>
</dbReference>
<sequence>MAAKHPQSIILPPPCLTVGMDGQRQKLEKAKITLNDCLACSGCITSAESILITQQSHEELYRVLRLNQVLLSGQKVVVVVSVSPQSRASLAARYGLSSSETARRLTAFFKNLGVQYVFDTGFSRTFSLLESQREFLERFARKEEDKKALPMLASACPGWICYAEKTHGDFILPYISSTRSPQQMMGSLVKNFFARQQGVEPQKIYHVTVMPCYDKKLEASRPDFYLNEFETREVDCVITSGEVLKMLEEEGVSLNDVEPAPLDTMFSSVCGEELLCHAGSGSGGYLHHVYTHAAKQLFGMEVGELTYKTLKNKDFQEVTLEKDGTVLLRFAATYGFRNIQNLVQKLKRGKSPYHFVEVMACPSGCLNGGGQLKPVTELSNKDLLQQVEDLYRAEQPSAPEEDTRVAELYHTWLESVGAESARQLLHTQYHAVEKSTNGLTIKW</sequence>
<dbReference type="SUPFAM" id="SSF53920">
    <property type="entry name" value="Fe-only hydrogenase"/>
    <property type="match status" value="1"/>
</dbReference>
<protein>
    <submittedName>
        <fullName evidence="3">Nuclear prelamin A recognition factor-like</fullName>
    </submittedName>
</protein>
<proteinExistence type="inferred from homology"/>
<evidence type="ECO:0000313" key="3">
    <source>
        <dbReference type="Ensembl" id="ENSAMXP00000031534.1"/>
    </source>
</evidence>
<dbReference type="InterPro" id="IPR004108">
    <property type="entry name" value="Fe_hydrogenase_lsu_C"/>
</dbReference>
<evidence type="ECO:0000259" key="2">
    <source>
        <dbReference type="SMART" id="SM00902"/>
    </source>
</evidence>
<dbReference type="Ensembl" id="ENSAMXT00000050377.1">
    <property type="protein sequence ID" value="ENSAMXP00000031534.1"/>
    <property type="gene ID" value="ENSAMXG00000029659.1"/>
</dbReference>
<dbReference type="InterPro" id="IPR009016">
    <property type="entry name" value="Fe_hydrogenase"/>
</dbReference>
<dbReference type="Proteomes" id="UP000018467">
    <property type="component" value="Unassembled WGS sequence"/>
</dbReference>
<name>A0A3B1IQP9_ASTMX</name>
<dbReference type="Pfam" id="PF02256">
    <property type="entry name" value="Fe_hyd_SSU"/>
    <property type="match status" value="1"/>
</dbReference>
<dbReference type="GeneTree" id="ENSGT00940000153514"/>
<keyword evidence="4" id="KW-1185">Reference proteome</keyword>
<organism evidence="3 4">
    <name type="scientific">Astyanax mexicanus</name>
    <name type="common">Blind cave fish</name>
    <name type="synonym">Astyanax fasciatus mexicanus</name>
    <dbReference type="NCBI Taxonomy" id="7994"/>
    <lineage>
        <taxon>Eukaryota</taxon>
        <taxon>Metazoa</taxon>
        <taxon>Chordata</taxon>
        <taxon>Craniata</taxon>
        <taxon>Vertebrata</taxon>
        <taxon>Euteleostomi</taxon>
        <taxon>Actinopterygii</taxon>
        <taxon>Neopterygii</taxon>
        <taxon>Teleostei</taxon>
        <taxon>Ostariophysi</taxon>
        <taxon>Characiformes</taxon>
        <taxon>Characoidei</taxon>
        <taxon>Acestrorhamphidae</taxon>
        <taxon>Acestrorhamphinae</taxon>
        <taxon>Astyanax</taxon>
    </lineage>
</organism>